<feature type="domain" description="PAP-associated" evidence="11">
    <location>
        <begin position="538"/>
        <end position="611"/>
    </location>
</feature>
<feature type="compositionally biased region" description="Basic residues" evidence="10">
    <location>
        <begin position="761"/>
        <end position="772"/>
    </location>
</feature>
<evidence type="ECO:0000256" key="5">
    <source>
        <dbReference type="ARBA" id="ARBA00012388"/>
    </source>
</evidence>
<dbReference type="EMBL" id="CP051139">
    <property type="protein sequence ID" value="QIW95384.1"/>
    <property type="molecule type" value="Genomic_DNA"/>
</dbReference>
<protein>
    <recommendedName>
        <fullName evidence="5">polynucleotide adenylyltransferase</fullName>
        <ecNumber evidence="5">2.7.7.19</ecNumber>
    </recommendedName>
</protein>
<dbReference type="GO" id="GO:0031123">
    <property type="term" value="P:RNA 3'-end processing"/>
    <property type="evidence" value="ECO:0007669"/>
    <property type="project" value="TreeGrafter"/>
</dbReference>
<evidence type="ECO:0000256" key="8">
    <source>
        <dbReference type="ARBA" id="ARBA00022723"/>
    </source>
</evidence>
<keyword evidence="7" id="KW-0808">Transferase</keyword>
<keyword evidence="9" id="KW-0460">Magnesium</keyword>
<keyword evidence="8" id="KW-0479">Metal-binding</keyword>
<comment type="cofactor">
    <cofactor evidence="2">
        <name>Mg(2+)</name>
        <dbReference type="ChEBI" id="CHEBI:18420"/>
    </cofactor>
</comment>
<evidence type="ECO:0000256" key="3">
    <source>
        <dbReference type="ARBA" id="ARBA00004496"/>
    </source>
</evidence>
<dbReference type="GO" id="GO:0005737">
    <property type="term" value="C:cytoplasm"/>
    <property type="evidence" value="ECO:0007669"/>
    <property type="project" value="UniProtKB-SubCell"/>
</dbReference>
<evidence type="ECO:0000256" key="2">
    <source>
        <dbReference type="ARBA" id="ARBA00001946"/>
    </source>
</evidence>
<organism evidence="13 14">
    <name type="scientific">Peltaster fructicola</name>
    <dbReference type="NCBI Taxonomy" id="286661"/>
    <lineage>
        <taxon>Eukaryota</taxon>
        <taxon>Fungi</taxon>
        <taxon>Dikarya</taxon>
        <taxon>Ascomycota</taxon>
        <taxon>Pezizomycotina</taxon>
        <taxon>Dothideomycetes</taxon>
        <taxon>Dothideomycetes incertae sedis</taxon>
        <taxon>Peltaster</taxon>
    </lineage>
</organism>
<dbReference type="GO" id="GO:0010605">
    <property type="term" value="P:negative regulation of macromolecule metabolic process"/>
    <property type="evidence" value="ECO:0007669"/>
    <property type="project" value="UniProtKB-ARBA"/>
</dbReference>
<dbReference type="EC" id="2.7.7.19" evidence="5"/>
<evidence type="ECO:0000256" key="1">
    <source>
        <dbReference type="ARBA" id="ARBA00001936"/>
    </source>
</evidence>
<dbReference type="InterPro" id="IPR043519">
    <property type="entry name" value="NT_sf"/>
</dbReference>
<evidence type="ECO:0000259" key="12">
    <source>
        <dbReference type="Pfam" id="PF22600"/>
    </source>
</evidence>
<dbReference type="Pfam" id="PF22600">
    <property type="entry name" value="MTPAP-like_central"/>
    <property type="match status" value="1"/>
</dbReference>
<evidence type="ECO:0000256" key="6">
    <source>
        <dbReference type="ARBA" id="ARBA00022490"/>
    </source>
</evidence>
<dbReference type="Pfam" id="PF03828">
    <property type="entry name" value="PAP_assoc"/>
    <property type="match status" value="1"/>
</dbReference>
<feature type="region of interest" description="Disordered" evidence="10">
    <location>
        <begin position="705"/>
        <end position="781"/>
    </location>
</feature>
<evidence type="ECO:0000256" key="4">
    <source>
        <dbReference type="ARBA" id="ARBA00008593"/>
    </source>
</evidence>
<dbReference type="GO" id="GO:0046872">
    <property type="term" value="F:metal ion binding"/>
    <property type="evidence" value="ECO:0007669"/>
    <property type="project" value="UniProtKB-KW"/>
</dbReference>
<dbReference type="OrthoDB" id="407432at2759"/>
<dbReference type="AlphaFoldDB" id="A0A6H0XL84"/>
<dbReference type="InterPro" id="IPR054708">
    <property type="entry name" value="MTPAP-like_central"/>
</dbReference>
<comment type="cofactor">
    <cofactor evidence="1">
        <name>Mn(2+)</name>
        <dbReference type="ChEBI" id="CHEBI:29035"/>
    </cofactor>
</comment>
<dbReference type="SUPFAM" id="SSF81301">
    <property type="entry name" value="Nucleotidyltransferase"/>
    <property type="match status" value="1"/>
</dbReference>
<evidence type="ECO:0000256" key="10">
    <source>
        <dbReference type="SAM" id="MobiDB-lite"/>
    </source>
</evidence>
<keyword evidence="6" id="KW-0963">Cytoplasm</keyword>
<dbReference type="Gene3D" id="1.10.1410.10">
    <property type="match status" value="1"/>
</dbReference>
<gene>
    <name evidence="13" type="ORF">AMS68_000902</name>
</gene>
<dbReference type="Proteomes" id="UP000503462">
    <property type="component" value="Chromosome 1"/>
</dbReference>
<evidence type="ECO:0000313" key="14">
    <source>
        <dbReference type="Proteomes" id="UP000503462"/>
    </source>
</evidence>
<dbReference type="Gene3D" id="3.30.460.10">
    <property type="entry name" value="Beta Polymerase, domain 2"/>
    <property type="match status" value="1"/>
</dbReference>
<feature type="region of interest" description="Disordered" evidence="10">
    <location>
        <begin position="18"/>
        <end position="100"/>
    </location>
</feature>
<evidence type="ECO:0000313" key="13">
    <source>
        <dbReference type="EMBL" id="QIW95384.1"/>
    </source>
</evidence>
<dbReference type="GO" id="GO:0050265">
    <property type="term" value="F:RNA uridylyltransferase activity"/>
    <property type="evidence" value="ECO:0007669"/>
    <property type="project" value="TreeGrafter"/>
</dbReference>
<evidence type="ECO:0000259" key="11">
    <source>
        <dbReference type="Pfam" id="PF03828"/>
    </source>
</evidence>
<dbReference type="GO" id="GO:1990817">
    <property type="term" value="F:poly(A) RNA polymerase activity"/>
    <property type="evidence" value="ECO:0007669"/>
    <property type="project" value="UniProtKB-EC"/>
</dbReference>
<sequence>MAQPSSNELLEERLRRMILTNGPDSPDQVQNVPVVRLPPRPRNAAEQTQSAAYPIQQGPHHHPAGLARGGSSSSSNFRNAGPMPHHSQHSQGNFAPSEVADPHRRLPARHVQHNLQPQQVNPRLQRQWRQPQGPGMDSTSFNRTPQPAQHTNRPRQLYDPSSQSLPPHVQQQIRAQYLQSIADREIPLIEMSNEERQEKEAFRVKLQSICHELCASDPDRLPAVELCCFGSFQSGFASAGSDMDLVIVPLNKAATATPFSLHEGDLPRQLEHRLLQLGYGGRLLTRTRVPIIKVCELPGESLLSQLREERTKWDKLSPKLKYPHLEADDEPEDIAIEAVDKPEVLDDAPGEDALTNKSIHEADVPPTTVDQTIDGTTLEHKEAQSKRSGQSKKWERERNAGPLDFPKHGVGIQCDINFFNPLGLHNTQMLRCYSLCDPRVRPMILFVKAWAKQRKINSSYSGTLSSYGYVLMVLHYLINVVRPPVLPNLQQPWRPHAGCTPQGADSTQVDDWAVDFWRREDEIITAASRNMLTTNHDSLGHLLAGFFRYYAAQPGSYSFHWMQQTLSLRTRGGILSKEEKGWVKARTEESDGKKVQYRYLFCIEDPFELEHNVARTVTHFGIVAIRDEFRRANRILMDVGARNILKDGELFDALQEPAAMDDNGPVHVDVARVAASGQQQTKLNTKDVDAFPTLGKAPATPLVTTTGEQVKPRGKGTGKQRIAGAKDASQNETSTPLVAAVRNDDQDGTQVVAPVDDIKPKKNYRRRQRAQRKVVLGTDAT</sequence>
<dbReference type="SUPFAM" id="SSF81631">
    <property type="entry name" value="PAP/OAS1 substrate-binding domain"/>
    <property type="match status" value="1"/>
</dbReference>
<dbReference type="PANTHER" id="PTHR12271">
    <property type="entry name" value="POLY A POLYMERASE CID PAP -RELATED"/>
    <property type="match status" value="1"/>
</dbReference>
<feature type="region of interest" description="Disordered" evidence="10">
    <location>
        <begin position="365"/>
        <end position="402"/>
    </location>
</feature>
<dbReference type="PANTHER" id="PTHR12271:SF40">
    <property type="entry name" value="POLY(A) RNA POLYMERASE GLD2"/>
    <property type="match status" value="1"/>
</dbReference>
<keyword evidence="14" id="KW-1185">Reference proteome</keyword>
<evidence type="ECO:0000256" key="7">
    <source>
        <dbReference type="ARBA" id="ARBA00022679"/>
    </source>
</evidence>
<name>A0A6H0XL84_9PEZI</name>
<dbReference type="InterPro" id="IPR002058">
    <property type="entry name" value="PAP_assoc"/>
</dbReference>
<comment type="similarity">
    <text evidence="4">Belongs to the DNA polymerase type-B-like family.</text>
</comment>
<accession>A0A6H0XL84</accession>
<feature type="domain" description="Poly(A) RNA polymerase mitochondrial-like central palm" evidence="12">
    <location>
        <begin position="190"/>
        <end position="296"/>
    </location>
</feature>
<reference evidence="13 14" key="1">
    <citation type="journal article" date="2016" name="Sci. Rep.">
        <title>Peltaster fructicola genome reveals evolution from an invasive phytopathogen to an ectophytic parasite.</title>
        <authorList>
            <person name="Xu C."/>
            <person name="Chen H."/>
            <person name="Gleason M.L."/>
            <person name="Xu J.R."/>
            <person name="Liu H."/>
            <person name="Zhang R."/>
            <person name="Sun G."/>
        </authorList>
    </citation>
    <scope>NUCLEOTIDE SEQUENCE [LARGE SCALE GENOMIC DNA]</scope>
    <source>
        <strain evidence="13 14">LNHT1506</strain>
    </source>
</reference>
<evidence type="ECO:0000256" key="9">
    <source>
        <dbReference type="ARBA" id="ARBA00022842"/>
    </source>
</evidence>
<feature type="compositionally biased region" description="Polar residues" evidence="10">
    <location>
        <begin position="137"/>
        <end position="151"/>
    </location>
</feature>
<feature type="compositionally biased region" description="Polar residues" evidence="10">
    <location>
        <begin position="113"/>
        <end position="130"/>
    </location>
</feature>
<feature type="region of interest" description="Disordered" evidence="10">
    <location>
        <begin position="113"/>
        <end position="165"/>
    </location>
</feature>
<proteinExistence type="inferred from homology"/>
<comment type="subcellular location">
    <subcellularLocation>
        <location evidence="3">Cytoplasm</location>
    </subcellularLocation>
</comment>